<dbReference type="InterPro" id="IPR001509">
    <property type="entry name" value="Epimerase_deHydtase"/>
</dbReference>
<dbReference type="PANTHER" id="PTHR43245">
    <property type="entry name" value="BIFUNCTIONAL POLYMYXIN RESISTANCE PROTEIN ARNA"/>
    <property type="match status" value="1"/>
</dbReference>
<dbReference type="SUPFAM" id="SSF51735">
    <property type="entry name" value="NAD(P)-binding Rossmann-fold domains"/>
    <property type="match status" value="1"/>
</dbReference>
<dbReference type="RefSeq" id="WP_380059500.1">
    <property type="nucleotide sequence ID" value="NZ_BAABCD010000001.1"/>
</dbReference>
<evidence type="ECO:0000256" key="1">
    <source>
        <dbReference type="SAM" id="MobiDB-lite"/>
    </source>
</evidence>
<accession>A0ABV9PK35</accession>
<keyword evidence="4" id="KW-1185">Reference proteome</keyword>
<evidence type="ECO:0000313" key="3">
    <source>
        <dbReference type="EMBL" id="MFC4753241.1"/>
    </source>
</evidence>
<gene>
    <name evidence="3" type="ORF">ACFO7U_00405</name>
</gene>
<feature type="region of interest" description="Disordered" evidence="1">
    <location>
        <begin position="316"/>
        <end position="357"/>
    </location>
</feature>
<dbReference type="Gene3D" id="3.40.50.720">
    <property type="entry name" value="NAD(P)-binding Rossmann-like Domain"/>
    <property type="match status" value="1"/>
</dbReference>
<name>A0ABV9PK35_9ACTN</name>
<proteinExistence type="predicted"/>
<reference evidence="4" key="1">
    <citation type="journal article" date="2019" name="Int. J. Syst. Evol. Microbiol.">
        <title>The Global Catalogue of Microorganisms (GCM) 10K type strain sequencing project: providing services to taxonomists for standard genome sequencing and annotation.</title>
        <authorList>
            <consortium name="The Broad Institute Genomics Platform"/>
            <consortium name="The Broad Institute Genome Sequencing Center for Infectious Disease"/>
            <person name="Wu L."/>
            <person name="Ma J."/>
        </authorList>
    </citation>
    <scope>NUCLEOTIDE SEQUENCE [LARGE SCALE GENOMIC DNA]</scope>
    <source>
        <strain evidence="4">JCM 11882</strain>
    </source>
</reference>
<dbReference type="Pfam" id="PF01370">
    <property type="entry name" value="Epimerase"/>
    <property type="match status" value="1"/>
</dbReference>
<dbReference type="Proteomes" id="UP001595836">
    <property type="component" value="Unassembled WGS sequence"/>
</dbReference>
<sequence length="483" mass="52295">MSQEPEVTEVLGVARGLPDAGRAPYDQARWESVDLAVPTRDDRDEDRVIDHLAEVLRGCDAVVHLAWLIQPNHQREWLRRVNVEGTRRVAEACVRAGVGHLVVSSSVGAYSGVDDDDPRPESWPVGGAAETSHYAVDKAAQEQVLDEMQAEHPDLLISRVRPALVFDADAGAEITRYFLGALVPAAALRPGTLPLLPVPAGIRVQVVHANDLADAFCRILVKRAAGAFNVATDPVLRAQELADVVDSGRYLEVPAALIRPAVAVAWKARAMAADPGWLDMGMRVPLMDCSRARDELEWQPQLEAAETLRELLTGIADGQGTASPPMRPREQWLVDQSPPGGADPSGVTGPGEESSAHRLPAHLERDVLALYLSDHLTGATAGLGRARRMARDFADTDLGPDLATVAEDIASERQFLAELIESLHLQRRPHRQAAAAVAEKVGRLKLNERLTSSPMTPVIEVELMRSAVVGKLGGWETPCRART</sequence>
<protein>
    <submittedName>
        <fullName evidence="3">NAD-dependent epimerase/dehydratase family protein</fullName>
    </submittedName>
</protein>
<dbReference type="InterPro" id="IPR050177">
    <property type="entry name" value="Lipid_A_modif_metabolic_enz"/>
</dbReference>
<comment type="caution">
    <text evidence="3">The sequence shown here is derived from an EMBL/GenBank/DDBJ whole genome shotgun (WGS) entry which is preliminary data.</text>
</comment>
<organism evidence="3 4">
    <name type="scientific">Dietzia aurantiaca</name>
    <dbReference type="NCBI Taxonomy" id="983873"/>
    <lineage>
        <taxon>Bacteria</taxon>
        <taxon>Bacillati</taxon>
        <taxon>Actinomycetota</taxon>
        <taxon>Actinomycetes</taxon>
        <taxon>Mycobacteriales</taxon>
        <taxon>Dietziaceae</taxon>
        <taxon>Dietzia</taxon>
    </lineage>
</organism>
<evidence type="ECO:0000259" key="2">
    <source>
        <dbReference type="Pfam" id="PF01370"/>
    </source>
</evidence>
<feature type="domain" description="NAD-dependent epimerase/dehydratase" evidence="2">
    <location>
        <begin position="30"/>
        <end position="231"/>
    </location>
</feature>
<dbReference type="EMBL" id="JBHSHP010000001">
    <property type="protein sequence ID" value="MFC4753241.1"/>
    <property type="molecule type" value="Genomic_DNA"/>
</dbReference>
<dbReference type="InterPro" id="IPR036291">
    <property type="entry name" value="NAD(P)-bd_dom_sf"/>
</dbReference>
<evidence type="ECO:0000313" key="4">
    <source>
        <dbReference type="Proteomes" id="UP001595836"/>
    </source>
</evidence>